<dbReference type="RefSeq" id="WP_284057697.1">
    <property type="nucleotide sequence ID" value="NZ_JAMSLR010000009.1"/>
</dbReference>
<evidence type="ECO:0000256" key="4">
    <source>
        <dbReference type="ARBA" id="ARBA00022723"/>
    </source>
</evidence>
<comment type="similarity">
    <text evidence="2 6">Belongs to the bacterial solute-binding protein 9 family.</text>
</comment>
<keyword evidence="5" id="KW-0732">Signal</keyword>
<keyword evidence="8" id="KW-1185">Reference proteome</keyword>
<dbReference type="GO" id="GO:0007155">
    <property type="term" value="P:cell adhesion"/>
    <property type="evidence" value="ECO:0007669"/>
    <property type="project" value="InterPro"/>
</dbReference>
<dbReference type="GO" id="GO:0030001">
    <property type="term" value="P:metal ion transport"/>
    <property type="evidence" value="ECO:0007669"/>
    <property type="project" value="InterPro"/>
</dbReference>
<dbReference type="Pfam" id="PF01297">
    <property type="entry name" value="ZnuA"/>
    <property type="match status" value="1"/>
</dbReference>
<reference evidence="7" key="1">
    <citation type="submission" date="2022-06" db="EMBL/GenBank/DDBJ databases">
        <title>CFH 74404 Thermomicrobiaceae sp.</title>
        <authorList>
            <person name="Ming H."/>
            <person name="Li W.-J."/>
            <person name="Zhao Z."/>
        </authorList>
    </citation>
    <scope>NUCLEOTIDE SEQUENCE</scope>
    <source>
        <strain evidence="7">CFH 74404</strain>
    </source>
</reference>
<gene>
    <name evidence="7" type="ORF">NET02_12200</name>
</gene>
<comment type="subcellular location">
    <subcellularLocation>
        <location evidence="1">Cell envelope</location>
    </subcellularLocation>
</comment>
<protein>
    <submittedName>
        <fullName evidence="7">Zinc ABC transporter substrate-binding protein</fullName>
    </submittedName>
</protein>
<dbReference type="PRINTS" id="PR00691">
    <property type="entry name" value="ADHESINB"/>
</dbReference>
<sequence length="334" mass="36258">MRLAWQPKHVRAGAAGDRARRLPFILLGFLILAVSGPLAACRPVAGQTGDIATRQVRVVATTTIVADAVREVGGDRVEIVTLMGPGIDPHLYKASEGDVLRLASADIIFYNGLHLEGKMSHVLARVSERVPTVAIAERIDPSLLRKPPEFEGAYDPHVWFDVRLWMIAVEAVRDGLITVDPTHTAVYQANAERYLAELGELDRWVRQEIAKIPPERRVLITAHDAFGYFARAYGFEVYGLQGVSTTAEAGVADVQALADLIVERRIPAIFVETSVPPRFIEAVQEAVRARGFAVRIGGQLYSDALGDPGTPAGTHVGMVRSNVETIVQALASTS</sequence>
<organism evidence="7 8">
    <name type="scientific">Thermalbibacter longus</name>
    <dbReference type="NCBI Taxonomy" id="2951981"/>
    <lineage>
        <taxon>Bacteria</taxon>
        <taxon>Pseudomonadati</taxon>
        <taxon>Thermomicrobiota</taxon>
        <taxon>Thermomicrobia</taxon>
        <taxon>Thermomicrobiales</taxon>
        <taxon>Thermomicrobiaceae</taxon>
        <taxon>Thermalbibacter</taxon>
    </lineage>
</organism>
<keyword evidence="3 6" id="KW-0813">Transport</keyword>
<evidence type="ECO:0000256" key="1">
    <source>
        <dbReference type="ARBA" id="ARBA00004196"/>
    </source>
</evidence>
<evidence type="ECO:0000313" key="8">
    <source>
        <dbReference type="Proteomes" id="UP001165306"/>
    </source>
</evidence>
<evidence type="ECO:0000313" key="7">
    <source>
        <dbReference type="EMBL" id="MCM8749911.1"/>
    </source>
</evidence>
<dbReference type="PRINTS" id="PR00690">
    <property type="entry name" value="ADHESNFAMILY"/>
</dbReference>
<evidence type="ECO:0000256" key="6">
    <source>
        <dbReference type="RuleBase" id="RU003512"/>
    </source>
</evidence>
<dbReference type="InterPro" id="IPR006128">
    <property type="entry name" value="Lipoprotein_PsaA-like"/>
</dbReference>
<proteinExistence type="inferred from homology"/>
<dbReference type="InterPro" id="IPR006129">
    <property type="entry name" value="AdhesinB"/>
</dbReference>
<dbReference type="GO" id="GO:0030313">
    <property type="term" value="C:cell envelope"/>
    <property type="evidence" value="ECO:0007669"/>
    <property type="project" value="UniProtKB-SubCell"/>
</dbReference>
<keyword evidence="4" id="KW-0479">Metal-binding</keyword>
<dbReference type="InterPro" id="IPR006127">
    <property type="entry name" value="ZnuA-like"/>
</dbReference>
<evidence type="ECO:0000256" key="2">
    <source>
        <dbReference type="ARBA" id="ARBA00011028"/>
    </source>
</evidence>
<dbReference type="InterPro" id="IPR050492">
    <property type="entry name" value="Bact_metal-bind_prot9"/>
</dbReference>
<name>A0AA42BAJ6_9BACT</name>
<accession>A0AA42BAJ6</accession>
<dbReference type="PANTHER" id="PTHR42953:SF1">
    <property type="entry name" value="METAL-BINDING PROTEIN HI_0362-RELATED"/>
    <property type="match status" value="1"/>
</dbReference>
<comment type="caution">
    <text evidence="7">The sequence shown here is derived from an EMBL/GenBank/DDBJ whole genome shotgun (WGS) entry which is preliminary data.</text>
</comment>
<dbReference type="Gene3D" id="3.40.50.1980">
    <property type="entry name" value="Nitrogenase molybdenum iron protein domain"/>
    <property type="match status" value="2"/>
</dbReference>
<dbReference type="Proteomes" id="UP001165306">
    <property type="component" value="Unassembled WGS sequence"/>
</dbReference>
<dbReference type="PANTHER" id="PTHR42953">
    <property type="entry name" value="HIGH-AFFINITY ZINC UPTAKE SYSTEM PROTEIN ZNUA-RELATED"/>
    <property type="match status" value="1"/>
</dbReference>
<dbReference type="EMBL" id="JAMSLR010000009">
    <property type="protein sequence ID" value="MCM8749911.1"/>
    <property type="molecule type" value="Genomic_DNA"/>
</dbReference>
<dbReference type="SUPFAM" id="SSF53807">
    <property type="entry name" value="Helical backbone' metal receptor"/>
    <property type="match status" value="1"/>
</dbReference>
<dbReference type="AlphaFoldDB" id="A0AA42BAJ6"/>
<dbReference type="GO" id="GO:0046872">
    <property type="term" value="F:metal ion binding"/>
    <property type="evidence" value="ECO:0007669"/>
    <property type="project" value="UniProtKB-KW"/>
</dbReference>
<evidence type="ECO:0000256" key="5">
    <source>
        <dbReference type="ARBA" id="ARBA00022729"/>
    </source>
</evidence>
<evidence type="ECO:0000256" key="3">
    <source>
        <dbReference type="ARBA" id="ARBA00022448"/>
    </source>
</evidence>